<feature type="compositionally biased region" description="Low complexity" evidence="5">
    <location>
        <begin position="177"/>
        <end position="197"/>
    </location>
</feature>
<evidence type="ECO:0000256" key="5">
    <source>
        <dbReference type="SAM" id="MobiDB-lite"/>
    </source>
</evidence>
<dbReference type="Pfam" id="PF00010">
    <property type="entry name" value="HLH"/>
    <property type="match status" value="1"/>
</dbReference>
<feature type="compositionally biased region" description="Gly residues" evidence="5">
    <location>
        <begin position="365"/>
        <end position="417"/>
    </location>
</feature>
<feature type="region of interest" description="Disordered" evidence="5">
    <location>
        <begin position="1"/>
        <end position="38"/>
    </location>
</feature>
<dbReference type="SUPFAM" id="SSF47459">
    <property type="entry name" value="HLH, helix-loop-helix DNA-binding domain"/>
    <property type="match status" value="1"/>
</dbReference>
<dbReference type="Pfam" id="PF01056">
    <property type="entry name" value="Myc_N"/>
    <property type="match status" value="2"/>
</dbReference>
<comment type="subcellular location">
    <subcellularLocation>
        <location evidence="1">Nucleus</location>
    </subcellularLocation>
</comment>
<dbReference type="PROSITE" id="PS50888">
    <property type="entry name" value="BHLH"/>
    <property type="match status" value="1"/>
</dbReference>
<comment type="subunit">
    <text evidence="4">Efficient DNA binding requires dimerization with another bHLH protein. Binds DNA as a heterodimer with MAX.</text>
</comment>
<dbReference type="GO" id="GO:0005634">
    <property type="term" value="C:nucleus"/>
    <property type="evidence" value="ECO:0007669"/>
    <property type="project" value="UniProtKB-SubCell"/>
</dbReference>
<feature type="region of interest" description="Disordered" evidence="5">
    <location>
        <begin position="718"/>
        <end position="747"/>
    </location>
</feature>
<evidence type="ECO:0000256" key="4">
    <source>
        <dbReference type="ARBA" id="ARBA00025872"/>
    </source>
</evidence>
<dbReference type="AlphaFoldDB" id="A0AAV2KDG1"/>
<feature type="compositionally biased region" description="Basic and acidic residues" evidence="5">
    <location>
        <begin position="17"/>
        <end position="38"/>
    </location>
</feature>
<dbReference type="SMART" id="SM00353">
    <property type="entry name" value="HLH"/>
    <property type="match status" value="1"/>
</dbReference>
<feature type="region of interest" description="Disordered" evidence="5">
    <location>
        <begin position="176"/>
        <end position="207"/>
    </location>
</feature>
<dbReference type="CDD" id="cd11456">
    <property type="entry name" value="bHLHzip_N-Myc_like"/>
    <property type="match status" value="1"/>
</dbReference>
<evidence type="ECO:0000313" key="8">
    <source>
        <dbReference type="Proteomes" id="UP001497482"/>
    </source>
</evidence>
<evidence type="ECO:0000256" key="3">
    <source>
        <dbReference type="ARBA" id="ARBA00023242"/>
    </source>
</evidence>
<dbReference type="FunFam" id="4.10.280.10:FF:000019">
    <property type="entry name" value="Myc proto-oncogene protein"/>
    <property type="match status" value="1"/>
</dbReference>
<dbReference type="InterPro" id="IPR002418">
    <property type="entry name" value="Tscrpt_reg_Myc"/>
</dbReference>
<dbReference type="EMBL" id="OZ035839">
    <property type="protein sequence ID" value="CAL1587166.1"/>
    <property type="molecule type" value="Genomic_DNA"/>
</dbReference>
<evidence type="ECO:0000256" key="2">
    <source>
        <dbReference type="ARBA" id="ARBA00023125"/>
    </source>
</evidence>
<dbReference type="GO" id="GO:0003677">
    <property type="term" value="F:DNA binding"/>
    <property type="evidence" value="ECO:0007669"/>
    <property type="project" value="UniProtKB-KW"/>
</dbReference>
<feature type="compositionally biased region" description="Basic and acidic residues" evidence="5">
    <location>
        <begin position="718"/>
        <end position="727"/>
    </location>
</feature>
<dbReference type="GO" id="GO:0003700">
    <property type="term" value="F:DNA-binding transcription factor activity"/>
    <property type="evidence" value="ECO:0007669"/>
    <property type="project" value="InterPro"/>
</dbReference>
<proteinExistence type="predicted"/>
<gene>
    <name evidence="7" type="ORF">KC01_LOCUS17135</name>
</gene>
<protein>
    <recommendedName>
        <fullName evidence="6">BHLH domain-containing protein</fullName>
    </recommendedName>
</protein>
<organism evidence="7 8">
    <name type="scientific">Knipowitschia caucasica</name>
    <name type="common">Caucasian dwarf goby</name>
    <name type="synonym">Pomatoschistus caucasicus</name>
    <dbReference type="NCBI Taxonomy" id="637954"/>
    <lineage>
        <taxon>Eukaryota</taxon>
        <taxon>Metazoa</taxon>
        <taxon>Chordata</taxon>
        <taxon>Craniata</taxon>
        <taxon>Vertebrata</taxon>
        <taxon>Euteleostomi</taxon>
        <taxon>Actinopterygii</taxon>
        <taxon>Neopterygii</taxon>
        <taxon>Teleostei</taxon>
        <taxon>Neoteleostei</taxon>
        <taxon>Acanthomorphata</taxon>
        <taxon>Gobiaria</taxon>
        <taxon>Gobiiformes</taxon>
        <taxon>Gobioidei</taxon>
        <taxon>Gobiidae</taxon>
        <taxon>Gobiinae</taxon>
        <taxon>Knipowitschia</taxon>
    </lineage>
</organism>
<dbReference type="PANTHER" id="PTHR45851">
    <property type="entry name" value="MYC PROTO-ONCOGENE"/>
    <property type="match status" value="1"/>
</dbReference>
<dbReference type="PRINTS" id="PR00044">
    <property type="entry name" value="LEUZIPPRMYC"/>
</dbReference>
<name>A0AAV2KDG1_KNICA</name>
<dbReference type="Proteomes" id="UP001497482">
    <property type="component" value="Chromosome 17"/>
</dbReference>
<keyword evidence="8" id="KW-1185">Reference proteome</keyword>
<evidence type="ECO:0000256" key="1">
    <source>
        <dbReference type="ARBA" id="ARBA00004123"/>
    </source>
</evidence>
<dbReference type="InterPro" id="IPR036638">
    <property type="entry name" value="HLH_DNA-bd_sf"/>
</dbReference>
<reference evidence="7 8" key="1">
    <citation type="submission" date="2024-04" db="EMBL/GenBank/DDBJ databases">
        <authorList>
            <person name="Waldvogel A.-M."/>
            <person name="Schoenle A."/>
        </authorList>
    </citation>
    <scope>NUCLEOTIDE SEQUENCE [LARGE SCALE GENOMIC DNA]</scope>
</reference>
<feature type="compositionally biased region" description="Gly residues" evidence="5">
    <location>
        <begin position="424"/>
        <end position="522"/>
    </location>
</feature>
<feature type="domain" description="BHLH" evidence="6">
    <location>
        <begin position="660"/>
        <end position="712"/>
    </location>
</feature>
<sequence>MSSPRAPLGPHTRAHRHDTEEHGNWHEQELTSGGEREMPDIVPKITDMEFDSLQPCFYPDEDDFYHCAPDAAPPGEDIWKKFELLPTPPLSPSRAALSGDASGAVVDPLDPLDWASELLLLPGDDIWGASDDLFGLESAKNTNGIVIQDCMWSGFSAREKLERVVTEKLGKALHSGATTTTTTTTTTAAAAAAAPTPLARQGARGIKGSDAAPADLSAVVSVRGSVVSECVDPAVVFPFPLNKKPEEAREEDEESAFAQSDSENRGGGAGFIGPGYRRGGGAGFIGPGYRRGGGAGFRVRGGGGGGAGFRGPGYRRGGGQASGYGGGGGGGRLQGTRVRGGGGAGFRGPGYGGGRLQGTRVQEGGGGAGFRGPGYGGGRLQGTRVRGGGGGQASGDQGTGGVGFRGPGYRRGGGGRLQGTRVQEGGGGQASGDQGTGGGGGAGFRGPGYRRGGGAGFRGPGYRRGGGGRLQGTRVQGGGGAGFRGPGYRRGGGGAGFRGPGYRRGGGAGFRGPGYRRGGGAGFRVSTEYNEDDDDEDGEEDDEDEEEIDVVTVEKRRFSTTASKLSAGGRFPQRGPQELILKRSCVHQQQHNYAAPSPYASDDDRPPAKKHRPQEPARPPSRTSHAPSPTFPSSNRNKRQPSGDTSPRSPHANSDSEDSERRRNHNILERQRRNDLRSSFLTLRDHVPELARNEKAAKVHILKKAAEYVSALEREEAGLVREKERQQSRKQQLMRRLEQSRTRPAQK</sequence>
<keyword evidence="2" id="KW-0238">DNA-binding</keyword>
<feature type="region of interest" description="Disordered" evidence="5">
    <location>
        <begin position="308"/>
        <end position="331"/>
    </location>
</feature>
<feature type="compositionally biased region" description="Polar residues" evidence="5">
    <location>
        <begin position="621"/>
        <end position="653"/>
    </location>
</feature>
<dbReference type="InterPro" id="IPR012682">
    <property type="entry name" value="Tscrpt_reg_Myc_N"/>
</dbReference>
<keyword evidence="3" id="KW-0539">Nucleus</keyword>
<feature type="compositionally biased region" description="Acidic residues" evidence="5">
    <location>
        <begin position="529"/>
        <end position="549"/>
    </location>
</feature>
<dbReference type="GO" id="GO:0046983">
    <property type="term" value="F:protein dimerization activity"/>
    <property type="evidence" value="ECO:0007669"/>
    <property type="project" value="InterPro"/>
</dbReference>
<evidence type="ECO:0000259" key="6">
    <source>
        <dbReference type="PROSITE" id="PS50888"/>
    </source>
</evidence>
<evidence type="ECO:0000313" key="7">
    <source>
        <dbReference type="EMBL" id="CAL1587166.1"/>
    </source>
</evidence>
<dbReference type="InterPro" id="IPR011598">
    <property type="entry name" value="bHLH_dom"/>
</dbReference>
<dbReference type="Gene3D" id="4.10.280.10">
    <property type="entry name" value="Helix-loop-helix DNA-binding domain"/>
    <property type="match status" value="1"/>
</dbReference>
<feature type="region of interest" description="Disordered" evidence="5">
    <location>
        <begin position="365"/>
        <end position="671"/>
    </location>
</feature>
<accession>A0AAV2KDG1</accession>
<feature type="region of interest" description="Disordered" evidence="5">
    <location>
        <begin position="245"/>
        <end position="273"/>
    </location>
</feature>
<dbReference type="InterPro" id="IPR050433">
    <property type="entry name" value="Myc_transcription_factors"/>
</dbReference>